<dbReference type="GO" id="GO:0016746">
    <property type="term" value="F:acyltransferase activity"/>
    <property type="evidence" value="ECO:0007669"/>
    <property type="project" value="UniProtKB-KW"/>
</dbReference>
<keyword evidence="2" id="KW-0808">Transferase</keyword>
<organism evidence="2 3">
    <name type="scientific">Fictibacillus terranigra</name>
    <dbReference type="NCBI Taxonomy" id="3058424"/>
    <lineage>
        <taxon>Bacteria</taxon>
        <taxon>Bacillati</taxon>
        <taxon>Bacillota</taxon>
        <taxon>Bacilli</taxon>
        <taxon>Bacillales</taxon>
        <taxon>Fictibacillaceae</taxon>
        <taxon>Fictibacillus</taxon>
    </lineage>
</organism>
<dbReference type="EC" id="2.3.1.-" evidence="2"/>
<dbReference type="Gene3D" id="3.40.630.30">
    <property type="match status" value="1"/>
</dbReference>
<evidence type="ECO:0000313" key="2">
    <source>
        <dbReference type="EMBL" id="MDN4071490.1"/>
    </source>
</evidence>
<keyword evidence="3" id="KW-1185">Reference proteome</keyword>
<evidence type="ECO:0000259" key="1">
    <source>
        <dbReference type="PROSITE" id="PS51186"/>
    </source>
</evidence>
<sequence>MPKNMLLMLADREHSSRRKKQVFSSFYRTLMEGERINGKLGGEKMELEQFREIKDFYRSTEAFLMQHEAAAEWMTSSCLAQLEIKASRNNPPFLCCIRKGGEVIFAAFMNPPRPLFIFGKEEALALLIHKMIEQDWGISKLIAPSNLGRAFAEIWLRETGSTHRVSMGMKLYRLKQITDFTPSLGRMRQADREDSVLAGRWLYEMASETRALMTEREALEDARQKIQDKRIYFWECGQPVSMAAVTRPTPQGMTVNMVYTPPEHRRKGFAKSCVADLSRKILQSGKKFCTIYTDETNSSSNKIYREIGYEEIGGYSELSFNQ</sequence>
<dbReference type="SUPFAM" id="SSF55729">
    <property type="entry name" value="Acyl-CoA N-acyltransferases (Nat)"/>
    <property type="match status" value="1"/>
</dbReference>
<feature type="domain" description="N-acetyltransferase" evidence="1">
    <location>
        <begin position="185"/>
        <end position="322"/>
    </location>
</feature>
<evidence type="ECO:0000313" key="3">
    <source>
        <dbReference type="Proteomes" id="UP001168694"/>
    </source>
</evidence>
<name>A0ABT8E0R3_9BACL</name>
<dbReference type="InterPro" id="IPR000182">
    <property type="entry name" value="GNAT_dom"/>
</dbReference>
<protein>
    <submittedName>
        <fullName evidence="2">GNAT family N-acetyltransferase</fullName>
        <ecNumber evidence="2">2.3.1.-</ecNumber>
    </submittedName>
</protein>
<dbReference type="EMBL" id="JAUHLN010000001">
    <property type="protein sequence ID" value="MDN4071490.1"/>
    <property type="molecule type" value="Genomic_DNA"/>
</dbReference>
<dbReference type="Proteomes" id="UP001168694">
    <property type="component" value="Unassembled WGS sequence"/>
</dbReference>
<dbReference type="InterPro" id="IPR013653">
    <property type="entry name" value="GCN5-like_dom"/>
</dbReference>
<comment type="caution">
    <text evidence="2">The sequence shown here is derived from an EMBL/GenBank/DDBJ whole genome shotgun (WGS) entry which is preliminary data.</text>
</comment>
<reference evidence="2" key="1">
    <citation type="submission" date="2023-06" db="EMBL/GenBank/DDBJ databases">
        <title>Draft Genome Sequences of Representative Paenibacillus Polymyxa, Bacillus cereus, Fictibacillus sp., and Brevibacillus agri Strains Isolated from Amazonian Dark Earth.</title>
        <authorList>
            <person name="Pellegrinetti T.A."/>
            <person name="Cunha I.C.M."/>
            <person name="Chaves M.G."/>
            <person name="Freitas A.S."/>
            <person name="Silva A.V.R."/>
            <person name="Tsai S.M."/>
            <person name="Mendes L.W."/>
        </authorList>
    </citation>
    <scope>NUCLEOTIDE SEQUENCE</scope>
    <source>
        <strain evidence="2">CENA-BCM004</strain>
    </source>
</reference>
<dbReference type="Pfam" id="PF08445">
    <property type="entry name" value="FR47"/>
    <property type="match status" value="1"/>
</dbReference>
<dbReference type="InterPro" id="IPR016181">
    <property type="entry name" value="Acyl_CoA_acyltransferase"/>
</dbReference>
<proteinExistence type="predicted"/>
<gene>
    <name evidence="2" type="ORF">QYF49_00405</name>
</gene>
<keyword evidence="2" id="KW-0012">Acyltransferase</keyword>
<dbReference type="PROSITE" id="PS51186">
    <property type="entry name" value="GNAT"/>
    <property type="match status" value="1"/>
</dbReference>
<dbReference type="RefSeq" id="WP_290397666.1">
    <property type="nucleotide sequence ID" value="NZ_JAUHLN010000001.1"/>
</dbReference>
<accession>A0ABT8E0R3</accession>